<sequence>MSIDIERLMAEEATLSRQELWALLEQLEQDSDARYQEAAERIAQRLHQLGNAEGRIALEALPAATRIVREELAALADAQNTLLEEGLLLAAVLGLRAFDKRTLQQRVASKKQLPATERTGLILRIELHNGSNDSHASARKARAVFNDLRQHPLPDGLRLSDRLWRVHQGAERALLDMLNAAVIRGWDAETALRNFMDSKGNISVSPAVYEALGQARAEQLAKALQDGLLNVPGNPRGLFRRVLRTEINRYHGKAYMREGAQQEGFKGFRFRLSPNHRVRDICDTHATVDQYGLGSGVYPDEAACPWPAHPNTLSYVEVVFDWEVG</sequence>
<organism evidence="1 2">
    <name type="scientific">Vogesella fluminis</name>
    <dbReference type="NCBI Taxonomy" id="1069161"/>
    <lineage>
        <taxon>Bacteria</taxon>
        <taxon>Pseudomonadati</taxon>
        <taxon>Pseudomonadota</taxon>
        <taxon>Betaproteobacteria</taxon>
        <taxon>Neisseriales</taxon>
        <taxon>Chromobacteriaceae</taxon>
        <taxon>Vogesella</taxon>
    </lineage>
</organism>
<evidence type="ECO:0000313" key="1">
    <source>
        <dbReference type="EMBL" id="GHD82293.1"/>
    </source>
</evidence>
<reference evidence="2" key="1">
    <citation type="journal article" date="2019" name="Int. J. Syst. Evol. Microbiol.">
        <title>The Global Catalogue of Microorganisms (GCM) 10K type strain sequencing project: providing services to taxonomists for standard genome sequencing and annotation.</title>
        <authorList>
            <consortium name="The Broad Institute Genomics Platform"/>
            <consortium name="The Broad Institute Genome Sequencing Center for Infectious Disease"/>
            <person name="Wu L."/>
            <person name="Ma J."/>
        </authorList>
    </citation>
    <scope>NUCLEOTIDE SEQUENCE [LARGE SCALE GENOMIC DNA]</scope>
    <source>
        <strain evidence="2">KCTC 23713</strain>
    </source>
</reference>
<name>A0ABQ3HE60_9NEIS</name>
<accession>A0ABQ3HE60</accession>
<keyword evidence="2" id="KW-1185">Reference proteome</keyword>
<dbReference type="RefSeq" id="WP_189354901.1">
    <property type="nucleotide sequence ID" value="NZ_BMYP01000078.1"/>
</dbReference>
<comment type="caution">
    <text evidence="1">The sequence shown here is derived from an EMBL/GenBank/DDBJ whole genome shotgun (WGS) entry which is preliminary data.</text>
</comment>
<evidence type="ECO:0000313" key="2">
    <source>
        <dbReference type="Proteomes" id="UP000662678"/>
    </source>
</evidence>
<proteinExistence type="predicted"/>
<protein>
    <submittedName>
        <fullName evidence="1">Uncharacterized protein</fullName>
    </submittedName>
</protein>
<dbReference type="EMBL" id="BMYP01000078">
    <property type="protein sequence ID" value="GHD82293.1"/>
    <property type="molecule type" value="Genomic_DNA"/>
</dbReference>
<dbReference type="Proteomes" id="UP000662678">
    <property type="component" value="Unassembled WGS sequence"/>
</dbReference>
<gene>
    <name evidence="1" type="ORF">GCM10011419_29630</name>
</gene>